<dbReference type="PANTHER" id="PTHR15615:SF108">
    <property type="entry name" value="PROTEIN CNPPD1"/>
    <property type="match status" value="1"/>
</dbReference>
<dbReference type="Pfam" id="PF08613">
    <property type="entry name" value="Cyclin"/>
    <property type="match status" value="1"/>
</dbReference>
<protein>
    <submittedName>
        <fullName evidence="1">Cyclin PHO80-like protein</fullName>
    </submittedName>
</protein>
<gene>
    <name evidence="1" type="ORF">KIPB_010043</name>
</gene>
<proteinExistence type="predicted"/>
<organism evidence="1 2">
    <name type="scientific">Kipferlia bialata</name>
    <dbReference type="NCBI Taxonomy" id="797122"/>
    <lineage>
        <taxon>Eukaryota</taxon>
        <taxon>Metamonada</taxon>
        <taxon>Carpediemonas-like organisms</taxon>
        <taxon>Kipferlia</taxon>
    </lineage>
</organism>
<evidence type="ECO:0000313" key="1">
    <source>
        <dbReference type="EMBL" id="GIQ87905.1"/>
    </source>
</evidence>
<comment type="caution">
    <text evidence="1">The sequence shown here is derived from an EMBL/GenBank/DDBJ whole genome shotgun (WGS) entry which is preliminary data.</text>
</comment>
<dbReference type="SUPFAM" id="SSF47954">
    <property type="entry name" value="Cyclin-like"/>
    <property type="match status" value="1"/>
</dbReference>
<dbReference type="PANTHER" id="PTHR15615">
    <property type="match status" value="1"/>
</dbReference>
<dbReference type="InterPro" id="IPR013922">
    <property type="entry name" value="Cyclin_PHO80-like"/>
</dbReference>
<dbReference type="Gene3D" id="1.10.472.10">
    <property type="entry name" value="Cyclin-like"/>
    <property type="match status" value="1"/>
</dbReference>
<keyword evidence="2" id="KW-1185">Reference proteome</keyword>
<dbReference type="EMBL" id="BDIP01003599">
    <property type="protein sequence ID" value="GIQ87905.1"/>
    <property type="molecule type" value="Genomic_DNA"/>
</dbReference>
<feature type="non-terminal residue" evidence="1">
    <location>
        <position position="1"/>
    </location>
</feature>
<sequence>MTADGYDAPANKPSRKVYVKRKELALYGRLGRPLLVNIARSLEHVVQLNAMRQARAIAEGSALTVPSFVGTVPAPMSLFQLVRRVARYSNATTEQFCVGLLYLDRIVSKKFSDGRRVYMTENTSHMMVLTASMLACKFLQDVALDLQSFAWIGGVDLHQLRAAEHAMLRLLAFDMLVDATAVEDYLNAFTHRGLDYKPGT</sequence>
<name>A0A9K3D403_9EUKA</name>
<reference evidence="1 2" key="1">
    <citation type="journal article" date="2018" name="PLoS ONE">
        <title>The draft genome of Kipferlia bialata reveals reductive genome evolution in fornicate parasites.</title>
        <authorList>
            <person name="Tanifuji G."/>
            <person name="Takabayashi S."/>
            <person name="Kume K."/>
            <person name="Takagi M."/>
            <person name="Nakayama T."/>
            <person name="Kamikawa R."/>
            <person name="Inagaki Y."/>
            <person name="Hashimoto T."/>
        </authorList>
    </citation>
    <scope>NUCLEOTIDE SEQUENCE [LARGE SCALE GENOMIC DNA]</scope>
    <source>
        <strain evidence="1">NY0173</strain>
    </source>
</reference>
<dbReference type="Proteomes" id="UP000265618">
    <property type="component" value="Unassembled WGS sequence"/>
</dbReference>
<dbReference type="GO" id="GO:0019901">
    <property type="term" value="F:protein kinase binding"/>
    <property type="evidence" value="ECO:0007669"/>
    <property type="project" value="InterPro"/>
</dbReference>
<accession>A0A9K3D403</accession>
<dbReference type="InterPro" id="IPR036915">
    <property type="entry name" value="Cyclin-like_sf"/>
</dbReference>
<evidence type="ECO:0000313" key="2">
    <source>
        <dbReference type="Proteomes" id="UP000265618"/>
    </source>
</evidence>
<dbReference type="AlphaFoldDB" id="A0A9K3D403"/>
<dbReference type="OrthoDB" id="337735at2759"/>